<sequence>MKKQTFEDILYMIKRSCDKHFTQGTVYDGMKPEIVRCATDIYIEQMRQNGGKEDEQRNPF</sequence>
<proteinExistence type="predicted"/>
<organism evidence="1 2">
    <name type="scientific">Mediterraneibacter gnavus (strain ATCC 29149 / DSM 114966 / JCM 6515 / VPI C7-9)</name>
    <name type="common">Ruminococcus gnavus</name>
    <dbReference type="NCBI Taxonomy" id="411470"/>
    <lineage>
        <taxon>Bacteria</taxon>
        <taxon>Bacillati</taxon>
        <taxon>Bacillota</taxon>
        <taxon>Clostridia</taxon>
        <taxon>Lachnospirales</taxon>
        <taxon>Lachnospiraceae</taxon>
        <taxon>Mediterraneibacter</taxon>
    </lineage>
</organism>
<evidence type="ECO:0000313" key="2">
    <source>
        <dbReference type="Proteomes" id="UP000004410"/>
    </source>
</evidence>
<protein>
    <submittedName>
        <fullName evidence="1">Uncharacterized protein</fullName>
    </submittedName>
</protein>
<dbReference type="AlphaFoldDB" id="A7B3R8"/>
<dbReference type="PaxDb" id="411470-RUMGNA_02198"/>
<name>A7B3R8_MEDG7</name>
<reference evidence="1 2" key="2">
    <citation type="submission" date="2007-06" db="EMBL/GenBank/DDBJ databases">
        <title>Draft genome sequence of Ruminococcus gnavus (ATCC 29149).</title>
        <authorList>
            <person name="Sudarsanam P."/>
            <person name="Ley R."/>
            <person name="Guruge J."/>
            <person name="Turnbaugh P.J."/>
            <person name="Mahowald M."/>
            <person name="Liep D."/>
            <person name="Gordon J."/>
        </authorList>
    </citation>
    <scope>NUCLEOTIDE SEQUENCE [LARGE SCALE GENOMIC DNA]</scope>
    <source>
        <strain evidence="1 2">ATCC 29149</strain>
    </source>
</reference>
<dbReference type="RefSeq" id="WP_004843135.1">
    <property type="nucleotide sequence ID" value="NZ_AAYG02000016.1"/>
</dbReference>
<gene>
    <name evidence="1" type="ORF">RUMGNA_02198</name>
</gene>
<dbReference type="GeneID" id="57435185"/>
<dbReference type="Proteomes" id="UP000004410">
    <property type="component" value="Unassembled WGS sequence"/>
</dbReference>
<accession>A7B3R8</accession>
<evidence type="ECO:0000313" key="1">
    <source>
        <dbReference type="EMBL" id="EDN77594.1"/>
    </source>
</evidence>
<dbReference type="EMBL" id="AAYG02000016">
    <property type="protein sequence ID" value="EDN77594.1"/>
    <property type="molecule type" value="Genomic_DNA"/>
</dbReference>
<comment type="caution">
    <text evidence="1">The sequence shown here is derived from an EMBL/GenBank/DDBJ whole genome shotgun (WGS) entry which is preliminary data.</text>
</comment>
<reference evidence="1 2" key="1">
    <citation type="submission" date="2007-04" db="EMBL/GenBank/DDBJ databases">
        <authorList>
            <person name="Fulton L."/>
            <person name="Clifton S."/>
            <person name="Fulton B."/>
            <person name="Xu J."/>
            <person name="Minx P."/>
            <person name="Pepin K.H."/>
            <person name="Johnson M."/>
            <person name="Thiruvilangam P."/>
            <person name="Bhonagiri V."/>
            <person name="Nash W.E."/>
            <person name="Mardis E.R."/>
            <person name="Wilson R.K."/>
        </authorList>
    </citation>
    <scope>NUCLEOTIDE SEQUENCE [LARGE SCALE GENOMIC DNA]</scope>
    <source>
        <strain evidence="1 2">ATCC 29149</strain>
    </source>
</reference>